<dbReference type="EMBL" id="FCOW01000034">
    <property type="protein sequence ID" value="CVK21411.1"/>
    <property type="molecule type" value="Genomic_DNA"/>
</dbReference>
<name>A0ABP2CAQ7_9FIRM</name>
<accession>A0ABP2CAQ7</accession>
<dbReference type="Proteomes" id="UP000245702">
    <property type="component" value="Unassembled WGS sequence"/>
</dbReference>
<sequence length="151" mass="16940">MRNWIPKSEALKKAEVSAFDAKRYLSSISQFVPSDCALMQGGAVSWRVPEILRNFKKMEESGLSLEQIEQTIASHLALGGQPGAGPAVKPEHPSVMIEVNKLLPLLLLIQQVTENQENMDSEIVKLVQLIEEKLMELQFRIDKLEQTADLK</sequence>
<comment type="caution">
    <text evidence="1">The sequence shown here is derived from an EMBL/GenBank/DDBJ whole genome shotgun (WGS) entry which is preliminary data.</text>
</comment>
<proteinExistence type="predicted"/>
<dbReference type="RefSeq" id="WP_075757043.1">
    <property type="nucleotide sequence ID" value="NZ_CP146991.1"/>
</dbReference>
<protein>
    <submittedName>
        <fullName evidence="1">Uncharacterized protein</fullName>
    </submittedName>
</protein>
<keyword evidence="2" id="KW-1185">Reference proteome</keyword>
<reference evidence="1 2" key="1">
    <citation type="submission" date="2016-01" db="EMBL/GenBank/DDBJ databases">
        <authorList>
            <person name="Brown R."/>
        </authorList>
    </citation>
    <scope>NUCLEOTIDE SEQUENCE [LARGE SCALE GENOMIC DNA]</scope>
    <source>
        <strain evidence="1">Sporomusa sphaeroides DSM 2875</strain>
    </source>
</reference>
<evidence type="ECO:0000313" key="1">
    <source>
        <dbReference type="EMBL" id="CVK21411.1"/>
    </source>
</evidence>
<organism evidence="1 2">
    <name type="scientific">Sporomusa sphaeroides DSM 2875</name>
    <dbReference type="NCBI Taxonomy" id="1337886"/>
    <lineage>
        <taxon>Bacteria</taxon>
        <taxon>Bacillati</taxon>
        <taxon>Bacillota</taxon>
        <taxon>Negativicutes</taxon>
        <taxon>Selenomonadales</taxon>
        <taxon>Sporomusaceae</taxon>
        <taxon>Sporomusa</taxon>
    </lineage>
</organism>
<gene>
    <name evidence="1" type="ORF">SSPH_04098</name>
</gene>
<evidence type="ECO:0000313" key="2">
    <source>
        <dbReference type="Proteomes" id="UP000245702"/>
    </source>
</evidence>